<dbReference type="GO" id="GO:0005524">
    <property type="term" value="F:ATP binding"/>
    <property type="evidence" value="ECO:0007669"/>
    <property type="project" value="InterPro"/>
</dbReference>
<comment type="caution">
    <text evidence="3">The sequence shown here is derived from an EMBL/GenBank/DDBJ whole genome shotgun (WGS) entry which is preliminary data.</text>
</comment>
<dbReference type="GO" id="GO:0008233">
    <property type="term" value="F:peptidase activity"/>
    <property type="evidence" value="ECO:0007669"/>
    <property type="project" value="InterPro"/>
</dbReference>
<evidence type="ECO:0000313" key="3">
    <source>
        <dbReference type="EMBL" id="TLD84307.1"/>
    </source>
</evidence>
<dbReference type="OrthoDB" id="13401at2"/>
<proteinExistence type="predicted"/>
<accession>A0A4U8SE26</accession>
<dbReference type="GO" id="GO:0006508">
    <property type="term" value="P:proteolysis"/>
    <property type="evidence" value="ECO:0007669"/>
    <property type="project" value="InterPro"/>
</dbReference>
<dbReference type="InterPro" id="IPR005074">
    <property type="entry name" value="Peptidase_C39"/>
</dbReference>
<protein>
    <submittedName>
        <fullName evidence="3">Peptidase C39</fullName>
    </submittedName>
</protein>
<dbReference type="GO" id="GO:0016020">
    <property type="term" value="C:membrane"/>
    <property type="evidence" value="ECO:0007669"/>
    <property type="project" value="InterPro"/>
</dbReference>
<organism evidence="3 4">
    <name type="scientific">Helicobacter trogontum</name>
    <dbReference type="NCBI Taxonomy" id="50960"/>
    <lineage>
        <taxon>Bacteria</taxon>
        <taxon>Pseudomonadati</taxon>
        <taxon>Campylobacterota</taxon>
        <taxon>Epsilonproteobacteria</taxon>
        <taxon>Campylobacterales</taxon>
        <taxon>Helicobacteraceae</taxon>
        <taxon>Helicobacter</taxon>
    </lineage>
</organism>
<gene>
    <name evidence="3" type="ORF">LS81_002250</name>
</gene>
<feature type="chain" id="PRO_5020455325" evidence="1">
    <location>
        <begin position="18"/>
        <end position="228"/>
    </location>
</feature>
<dbReference type="AlphaFoldDB" id="A0A4U8SE26"/>
<keyword evidence="1" id="KW-0732">Signal</keyword>
<evidence type="ECO:0000259" key="2">
    <source>
        <dbReference type="PROSITE" id="PS50990"/>
    </source>
</evidence>
<name>A0A4U8SE26_9HELI</name>
<dbReference type="RefSeq" id="WP_034344704.1">
    <property type="nucleotide sequence ID" value="NZ_JRPL02000003.1"/>
</dbReference>
<dbReference type="Pfam" id="PF03412">
    <property type="entry name" value="Peptidase_C39"/>
    <property type="match status" value="1"/>
</dbReference>
<evidence type="ECO:0000313" key="4">
    <source>
        <dbReference type="Proteomes" id="UP000029878"/>
    </source>
</evidence>
<sequence length="228" mass="26518">MKYFVFILCFTMAYSKAIITIDSVVIETPIKTWTQIRDSNLTKQEYDYSCGSASLSTILTYYYNTHTNERDIINFMLRDKGIDINKKEEIEWNDDLREKASTSFLDLAKYAETRGFKALGLALNMESLGKLKVPAILYVKARSNDHFSVYRGMDHYFVYLSDPSLGNIKISKEKFKEMFYQRNDESYPGKLLVILPKTNPAQINTDFMTIKHNTNLIEQVIQDKSTMR</sequence>
<dbReference type="Proteomes" id="UP000029878">
    <property type="component" value="Unassembled WGS sequence"/>
</dbReference>
<dbReference type="EMBL" id="JRPL02000003">
    <property type="protein sequence ID" value="TLD84307.1"/>
    <property type="molecule type" value="Genomic_DNA"/>
</dbReference>
<dbReference type="CDD" id="cd02423">
    <property type="entry name" value="Peptidase_C39G"/>
    <property type="match status" value="1"/>
</dbReference>
<dbReference type="Gene3D" id="3.90.70.10">
    <property type="entry name" value="Cysteine proteinases"/>
    <property type="match status" value="1"/>
</dbReference>
<feature type="domain" description="Peptidase C39" evidence="2">
    <location>
        <begin position="44"/>
        <end position="186"/>
    </location>
</feature>
<reference evidence="3 4" key="1">
    <citation type="journal article" date="2014" name="Genome Announc.">
        <title>Draft genome sequences of eight enterohepatic helicobacter species isolated from both laboratory and wild rodents.</title>
        <authorList>
            <person name="Sheh A."/>
            <person name="Shen Z."/>
            <person name="Fox J.G."/>
        </authorList>
    </citation>
    <scope>NUCLEOTIDE SEQUENCE [LARGE SCALE GENOMIC DNA]</scope>
    <source>
        <strain evidence="3 4">ATCC 700114</strain>
    </source>
</reference>
<dbReference type="PROSITE" id="PS50990">
    <property type="entry name" value="PEPTIDASE_C39"/>
    <property type="match status" value="1"/>
</dbReference>
<feature type="signal peptide" evidence="1">
    <location>
        <begin position="1"/>
        <end position="17"/>
    </location>
</feature>
<evidence type="ECO:0000256" key="1">
    <source>
        <dbReference type="SAM" id="SignalP"/>
    </source>
</evidence>